<proteinExistence type="predicted"/>
<comment type="caution">
    <text evidence="2">The sequence shown here is derived from an EMBL/GenBank/DDBJ whole genome shotgun (WGS) entry which is preliminary data.</text>
</comment>
<dbReference type="PROSITE" id="PS51269">
    <property type="entry name" value="COMM"/>
    <property type="match status" value="1"/>
</dbReference>
<reference evidence="2 3" key="1">
    <citation type="journal article" date="2022" name="bioRxiv">
        <title>Genomics of Preaxostyla Flagellates Illuminates Evolutionary Transitions and the Path Towards Mitochondrial Loss.</title>
        <authorList>
            <person name="Novak L.V.F."/>
            <person name="Treitli S.C."/>
            <person name="Pyrih J."/>
            <person name="Halakuc P."/>
            <person name="Pipaliya S.V."/>
            <person name="Vacek V."/>
            <person name="Brzon O."/>
            <person name="Soukal P."/>
            <person name="Eme L."/>
            <person name="Dacks J.B."/>
            <person name="Karnkowska A."/>
            <person name="Elias M."/>
            <person name="Hampl V."/>
        </authorList>
    </citation>
    <scope>NUCLEOTIDE SEQUENCE [LARGE SCALE GENOMIC DNA]</scope>
    <source>
        <strain evidence="2">NAU3</strain>
        <tissue evidence="2">Gut</tissue>
    </source>
</reference>
<protein>
    <recommendedName>
        <fullName evidence="1">COMM domain-containing protein</fullName>
    </recommendedName>
</protein>
<evidence type="ECO:0000259" key="1">
    <source>
        <dbReference type="PROSITE" id="PS51269"/>
    </source>
</evidence>
<dbReference type="EMBL" id="JARBJD010000075">
    <property type="protein sequence ID" value="KAK2954717.1"/>
    <property type="molecule type" value="Genomic_DNA"/>
</dbReference>
<accession>A0ABQ9XTB5</accession>
<organism evidence="2 3">
    <name type="scientific">Blattamonas nauphoetae</name>
    <dbReference type="NCBI Taxonomy" id="2049346"/>
    <lineage>
        <taxon>Eukaryota</taxon>
        <taxon>Metamonada</taxon>
        <taxon>Preaxostyla</taxon>
        <taxon>Oxymonadida</taxon>
        <taxon>Blattamonas</taxon>
    </lineage>
</organism>
<dbReference type="Proteomes" id="UP001281761">
    <property type="component" value="Unassembled WGS sequence"/>
</dbReference>
<gene>
    <name evidence="2" type="ORF">BLNAU_10373</name>
</gene>
<name>A0ABQ9XTB5_9EUKA</name>
<sequence length="71" mass="8203">MTQLSVNKLDNLDWRFAVSSASSDINKIGQTFLQMKMTIDGKDVFFELSLLQFFAFLSEMEKIKSQLDSFQ</sequence>
<evidence type="ECO:0000313" key="3">
    <source>
        <dbReference type="Proteomes" id="UP001281761"/>
    </source>
</evidence>
<dbReference type="Pfam" id="PF07258">
    <property type="entry name" value="COMM_domain"/>
    <property type="match status" value="1"/>
</dbReference>
<dbReference type="InterPro" id="IPR017920">
    <property type="entry name" value="COMM"/>
</dbReference>
<feature type="domain" description="COMM" evidence="1">
    <location>
        <begin position="8"/>
        <end position="71"/>
    </location>
</feature>
<keyword evidence="3" id="KW-1185">Reference proteome</keyword>
<evidence type="ECO:0000313" key="2">
    <source>
        <dbReference type="EMBL" id="KAK2954717.1"/>
    </source>
</evidence>